<dbReference type="Gene3D" id="3.40.50.150">
    <property type="entry name" value="Vaccinia Virus protein VP39"/>
    <property type="match status" value="1"/>
</dbReference>
<evidence type="ECO:0000256" key="1">
    <source>
        <dbReference type="ARBA" id="ARBA00022691"/>
    </source>
</evidence>
<dbReference type="PANTHER" id="PTHR11006:SF4">
    <property type="entry name" value="PROTEIN ARGININE N-METHYLTRANSFERASE 7"/>
    <property type="match status" value="1"/>
</dbReference>
<gene>
    <name evidence="2" type="ORF">FPE_LOCUS22985</name>
</gene>
<keyword evidence="1" id="KW-0949">S-adenosyl-L-methionine</keyword>
<proteinExistence type="predicted"/>
<keyword evidence="3" id="KW-1185">Reference proteome</keyword>
<dbReference type="InterPro" id="IPR025799">
    <property type="entry name" value="Arg_MeTrfase"/>
</dbReference>
<dbReference type="Proteomes" id="UP000834106">
    <property type="component" value="Chromosome 14"/>
</dbReference>
<evidence type="ECO:0000313" key="3">
    <source>
        <dbReference type="Proteomes" id="UP000834106"/>
    </source>
</evidence>
<organism evidence="2 3">
    <name type="scientific">Fraxinus pennsylvanica</name>
    <dbReference type="NCBI Taxonomy" id="56036"/>
    <lineage>
        <taxon>Eukaryota</taxon>
        <taxon>Viridiplantae</taxon>
        <taxon>Streptophyta</taxon>
        <taxon>Embryophyta</taxon>
        <taxon>Tracheophyta</taxon>
        <taxon>Spermatophyta</taxon>
        <taxon>Magnoliopsida</taxon>
        <taxon>eudicotyledons</taxon>
        <taxon>Gunneridae</taxon>
        <taxon>Pentapetalae</taxon>
        <taxon>asterids</taxon>
        <taxon>lamiids</taxon>
        <taxon>Lamiales</taxon>
        <taxon>Oleaceae</taxon>
        <taxon>Oleeae</taxon>
        <taxon>Fraxinus</taxon>
    </lineage>
</organism>
<accession>A0AAD2E5I6</accession>
<dbReference type="EMBL" id="OU503049">
    <property type="protein sequence ID" value="CAI9775555.1"/>
    <property type="molecule type" value="Genomic_DNA"/>
</dbReference>
<evidence type="ECO:0000313" key="2">
    <source>
        <dbReference type="EMBL" id="CAI9775555.1"/>
    </source>
</evidence>
<reference evidence="2" key="1">
    <citation type="submission" date="2023-05" db="EMBL/GenBank/DDBJ databases">
        <authorList>
            <person name="Huff M."/>
        </authorList>
    </citation>
    <scope>NUCLEOTIDE SEQUENCE</scope>
</reference>
<sequence>MSCFSSSGSTQRMFQLKFDLLTGNSEWLVIEENETAEVGNRKPLIGTKSYLDMLNDTPRNKTFRQAIEKTTKPCHVLDIGIGTGLSSMMAARAMRFGDSEESSGASRTFPQ</sequence>
<dbReference type="InterPro" id="IPR029063">
    <property type="entry name" value="SAM-dependent_MTases_sf"/>
</dbReference>
<name>A0AAD2E5I6_9LAMI</name>
<dbReference type="SUPFAM" id="SSF53335">
    <property type="entry name" value="S-adenosyl-L-methionine-dependent methyltransferases"/>
    <property type="match status" value="1"/>
</dbReference>
<dbReference type="AlphaFoldDB" id="A0AAD2E5I6"/>
<protein>
    <submittedName>
        <fullName evidence="2">Uncharacterized protein</fullName>
    </submittedName>
</protein>
<dbReference type="PANTHER" id="PTHR11006">
    <property type="entry name" value="PROTEIN ARGININE N-METHYLTRANSFERASE"/>
    <property type="match status" value="1"/>
</dbReference>
<dbReference type="GO" id="GO:0016274">
    <property type="term" value="F:protein-arginine N-methyltransferase activity"/>
    <property type="evidence" value="ECO:0007669"/>
    <property type="project" value="InterPro"/>
</dbReference>
<dbReference type="GO" id="GO:0042054">
    <property type="term" value="F:histone methyltransferase activity"/>
    <property type="evidence" value="ECO:0007669"/>
    <property type="project" value="TreeGrafter"/>
</dbReference>